<dbReference type="PROSITE" id="PS50932">
    <property type="entry name" value="HTH_LACI_2"/>
    <property type="match status" value="1"/>
</dbReference>
<evidence type="ECO:0000313" key="4">
    <source>
        <dbReference type="Proteomes" id="UP001169760"/>
    </source>
</evidence>
<dbReference type="Proteomes" id="UP001169760">
    <property type="component" value="Unassembled WGS sequence"/>
</dbReference>
<dbReference type="SMART" id="SM00354">
    <property type="entry name" value="HTH_LACI"/>
    <property type="match status" value="1"/>
</dbReference>
<dbReference type="AlphaFoldDB" id="A0AAW7X5E1"/>
<dbReference type="PROSITE" id="PS00356">
    <property type="entry name" value="HTH_LACI_1"/>
    <property type="match status" value="1"/>
</dbReference>
<proteinExistence type="predicted"/>
<evidence type="ECO:0000256" key="1">
    <source>
        <dbReference type="ARBA" id="ARBA00022491"/>
    </source>
</evidence>
<dbReference type="GO" id="GO:0003700">
    <property type="term" value="F:DNA-binding transcription factor activity"/>
    <property type="evidence" value="ECO:0007669"/>
    <property type="project" value="TreeGrafter"/>
</dbReference>
<gene>
    <name evidence="3" type="ORF">Q4521_06305</name>
</gene>
<organism evidence="3 4">
    <name type="scientific">Saccharophagus degradans</name>
    <dbReference type="NCBI Taxonomy" id="86304"/>
    <lineage>
        <taxon>Bacteria</taxon>
        <taxon>Pseudomonadati</taxon>
        <taxon>Pseudomonadota</taxon>
        <taxon>Gammaproteobacteria</taxon>
        <taxon>Cellvibrionales</taxon>
        <taxon>Cellvibrionaceae</taxon>
        <taxon>Saccharophagus</taxon>
    </lineage>
</organism>
<feature type="domain" description="HTH lacI-type" evidence="2">
    <location>
        <begin position="2"/>
        <end position="56"/>
    </location>
</feature>
<keyword evidence="3" id="KW-0238">DNA-binding</keyword>
<dbReference type="EMBL" id="JAUOPB010000004">
    <property type="protein sequence ID" value="MDO6422077.1"/>
    <property type="molecule type" value="Genomic_DNA"/>
</dbReference>
<dbReference type="PANTHER" id="PTHR30146">
    <property type="entry name" value="LACI-RELATED TRANSCRIPTIONAL REPRESSOR"/>
    <property type="match status" value="1"/>
</dbReference>
<accession>A0AAW7X5E1</accession>
<evidence type="ECO:0000313" key="3">
    <source>
        <dbReference type="EMBL" id="MDO6422077.1"/>
    </source>
</evidence>
<dbReference type="InterPro" id="IPR000843">
    <property type="entry name" value="HTH_LacI"/>
</dbReference>
<name>A0AAW7X5E1_9GAMM</name>
<dbReference type="CDD" id="cd01392">
    <property type="entry name" value="HTH_LacI"/>
    <property type="match status" value="1"/>
</dbReference>
<dbReference type="GO" id="GO:0000976">
    <property type="term" value="F:transcription cis-regulatory region binding"/>
    <property type="evidence" value="ECO:0007669"/>
    <property type="project" value="TreeGrafter"/>
</dbReference>
<dbReference type="Pfam" id="PF00356">
    <property type="entry name" value="LacI"/>
    <property type="match status" value="1"/>
</dbReference>
<reference evidence="3" key="1">
    <citation type="submission" date="2023-07" db="EMBL/GenBank/DDBJ databases">
        <title>Genome content predicts the carbon catabolic preferences of heterotrophic bacteria.</title>
        <authorList>
            <person name="Gralka M."/>
        </authorList>
    </citation>
    <scope>NUCLEOTIDE SEQUENCE</scope>
    <source>
        <strain evidence="3">I3M17_2</strain>
    </source>
</reference>
<comment type="caution">
    <text evidence="3">The sequence shown here is derived from an EMBL/GenBank/DDBJ whole genome shotgun (WGS) entry which is preliminary data.</text>
</comment>
<dbReference type="Pfam" id="PF13377">
    <property type="entry name" value="Peripla_BP_3"/>
    <property type="match status" value="1"/>
</dbReference>
<dbReference type="CDD" id="cd06284">
    <property type="entry name" value="PBP1_LacI-like"/>
    <property type="match status" value="1"/>
</dbReference>
<protein>
    <submittedName>
        <fullName evidence="3">LacI family DNA-binding transcriptional regulator</fullName>
    </submittedName>
</protein>
<keyword evidence="1" id="KW-0678">Repressor</keyword>
<dbReference type="InterPro" id="IPR046335">
    <property type="entry name" value="LacI/GalR-like_sensor"/>
</dbReference>
<sequence length="332" mass="36375">MSNIREVARVAGVSVATVSRALSHPEKVSPASMKKVKQAIEEVNYRPNMLARNFRSAKAYSIVVLVPDIANPFFSLVIRAIEDQAQKRGYAVLLGDTQDSGAKEKEYIRLVETRLADGIIQLRPHSPDAPTNKALGLPYINLCGTEDTPGPCIRIDNVLASKNMVDYLISLGHKRIGIITGLRGNPHTMDRMKGYKQSLAEAGIEFDERLIAEGEYSIWSGVNAANKLCGLDKPPTAIMCMNDEMAIGAVQSLKSHGHAVPQDISVTGFDDIDYARYCDPPLTTISQPAEDMGKIAVDLLLRLIEGEELSKEEHVLPYDFIVRKSTDKAKAG</sequence>
<evidence type="ECO:0000259" key="2">
    <source>
        <dbReference type="PROSITE" id="PS50932"/>
    </source>
</evidence>
<dbReference type="PANTHER" id="PTHR30146:SF151">
    <property type="entry name" value="HTH-TYPE TRANSCRIPTIONAL REPRESSOR CYTR"/>
    <property type="match status" value="1"/>
</dbReference>
<dbReference type="RefSeq" id="WP_216062568.1">
    <property type="nucleotide sequence ID" value="NZ_JAHKPP010000002.1"/>
</dbReference>